<keyword evidence="1" id="KW-0472">Membrane</keyword>
<keyword evidence="3" id="KW-1185">Reference proteome</keyword>
<organism evidence="2 3">
    <name type="scientific">Nyssa sinensis</name>
    <dbReference type="NCBI Taxonomy" id="561372"/>
    <lineage>
        <taxon>Eukaryota</taxon>
        <taxon>Viridiplantae</taxon>
        <taxon>Streptophyta</taxon>
        <taxon>Embryophyta</taxon>
        <taxon>Tracheophyta</taxon>
        <taxon>Spermatophyta</taxon>
        <taxon>Magnoliopsida</taxon>
        <taxon>eudicotyledons</taxon>
        <taxon>Gunneridae</taxon>
        <taxon>Pentapetalae</taxon>
        <taxon>asterids</taxon>
        <taxon>Cornales</taxon>
        <taxon>Nyssaceae</taxon>
        <taxon>Nyssa</taxon>
    </lineage>
</organism>
<keyword evidence="1" id="KW-1133">Transmembrane helix</keyword>
<dbReference type="Proteomes" id="UP000325577">
    <property type="component" value="Linkage Group LG5"/>
</dbReference>
<dbReference type="EMBL" id="CM018048">
    <property type="protein sequence ID" value="KAA8521345.1"/>
    <property type="molecule type" value="Genomic_DNA"/>
</dbReference>
<dbReference type="AlphaFoldDB" id="A0A5J4ZRL7"/>
<accession>A0A5J4ZRL7</accession>
<reference evidence="2 3" key="1">
    <citation type="submission" date="2019-09" db="EMBL/GenBank/DDBJ databases">
        <title>A chromosome-level genome assembly of the Chinese tupelo Nyssa sinensis.</title>
        <authorList>
            <person name="Yang X."/>
            <person name="Kang M."/>
            <person name="Yang Y."/>
            <person name="Xiong H."/>
            <person name="Wang M."/>
            <person name="Zhang Z."/>
            <person name="Wang Z."/>
            <person name="Wu H."/>
            <person name="Ma T."/>
            <person name="Liu J."/>
            <person name="Xi Z."/>
        </authorList>
    </citation>
    <scope>NUCLEOTIDE SEQUENCE [LARGE SCALE GENOMIC DNA]</scope>
    <source>
        <strain evidence="2">J267</strain>
        <tissue evidence="2">Leaf</tissue>
    </source>
</reference>
<proteinExistence type="predicted"/>
<keyword evidence="1" id="KW-0812">Transmembrane</keyword>
<sequence length="211" mass="23473">MTRGVLIRFTLQYIWAIKERITTGGSYLYWIYGLYCIRSFLLFCNLGGEFRLRGIGRGANRVIKESSSASSTNLHCFKQLDIIIDWLLDILSETCRLSGSTGGEMELWLRADETYGEPPIWLAMRLTTSGDALGISLMHRVEWIDGSGPLEFEIVSLVHTADAGRVMGTPVSNESSTEWTPAALAEDRIAGLRAEFVARASPCMRRDAAAK</sequence>
<evidence type="ECO:0000256" key="1">
    <source>
        <dbReference type="SAM" id="Phobius"/>
    </source>
</evidence>
<evidence type="ECO:0000313" key="2">
    <source>
        <dbReference type="EMBL" id="KAA8521345.1"/>
    </source>
</evidence>
<name>A0A5J4ZRL7_9ASTE</name>
<gene>
    <name evidence="2" type="ORF">F0562_012017</name>
</gene>
<feature type="transmembrane region" description="Helical" evidence="1">
    <location>
        <begin position="27"/>
        <end position="47"/>
    </location>
</feature>
<protein>
    <submittedName>
        <fullName evidence="2">Uncharacterized protein</fullName>
    </submittedName>
</protein>
<evidence type="ECO:0000313" key="3">
    <source>
        <dbReference type="Proteomes" id="UP000325577"/>
    </source>
</evidence>